<proteinExistence type="predicted"/>
<comment type="caution">
    <text evidence="7">The sequence shown here is derived from an EMBL/GenBank/DDBJ whole genome shotgun (WGS) entry which is preliminary data.</text>
</comment>
<evidence type="ECO:0000256" key="3">
    <source>
        <dbReference type="ARBA" id="ARBA00022833"/>
    </source>
</evidence>
<dbReference type="Gene3D" id="3.30.40.10">
    <property type="entry name" value="Zinc/RING finger domain, C3HC4 (zinc finger)"/>
    <property type="match status" value="1"/>
</dbReference>
<evidence type="ECO:0000313" key="7">
    <source>
        <dbReference type="EMBL" id="KAJ8313646.1"/>
    </source>
</evidence>
<accession>A0ABQ9FBM3</accession>
<evidence type="ECO:0000256" key="2">
    <source>
        <dbReference type="ARBA" id="ARBA00022771"/>
    </source>
</evidence>
<sequence>MAEAKDNSDTGEEFLKCPICLEFYVDPKFLPCLHTFCRSCLQTYITSSTKEEISGKKTKVDFACPICRTTVTSPYSGEIKIEDLASQFPTHQTISSLLDKHNLEANAKYCDPCLAEKSENLAKTWCKVCCEAFCDECTKWHRKMPILKSHKLVQLSDMNTNELDITRLEFCDVHKDEVLKAFCKDHDTACCVTCVTIKHRKCHDVTTLEEAARGIKETIESQKFLTQLQDSEKALSEMLRIRKLNVSGLETQKETLLAELSAFRKRIYEHYNDLEVKLKEEISSKQKELLLQEHGYLSDLENKYLTVLNYRKLFEACLQKASDVHILLELKTMVKKTENFFKEFSAYKANAKEITLEIRYEPIIQNMLSVLNLGRVRVPNKPQLRCISSFQLLREILSGTFLKNGKVILTTPNRFVACDEQGNNMLITDVSGASRLNGVTEFQNNSILLARTSKNIVYLVNVNSNRLQNWKTNFTCENIVCAESCIIVASYTHLKVLDFYGLVTQSVRLLGDNVRYIAYHSGMVYYTISDEHAVRAVSLNGIHGFEYKNPDLRDPRGIDTDTKGNIFVAGYISSNVHIISQDGELLNIILTNIVNPNVVCISKSGDRLLVSHLQSKVNVYELC</sequence>
<dbReference type="InterPro" id="IPR011042">
    <property type="entry name" value="6-blade_b-propeller_TolB-like"/>
</dbReference>
<dbReference type="SUPFAM" id="SSF57850">
    <property type="entry name" value="RING/U-box"/>
    <property type="match status" value="1"/>
</dbReference>
<dbReference type="InterPro" id="IPR017907">
    <property type="entry name" value="Znf_RING_CS"/>
</dbReference>
<dbReference type="InterPro" id="IPR047153">
    <property type="entry name" value="TRIM45/56/19-like"/>
</dbReference>
<evidence type="ECO:0000259" key="6">
    <source>
        <dbReference type="PROSITE" id="PS50119"/>
    </source>
</evidence>
<organism evidence="7 8">
    <name type="scientific">Tegillarca granosa</name>
    <name type="common">Malaysian cockle</name>
    <name type="synonym">Anadara granosa</name>
    <dbReference type="NCBI Taxonomy" id="220873"/>
    <lineage>
        <taxon>Eukaryota</taxon>
        <taxon>Metazoa</taxon>
        <taxon>Spiralia</taxon>
        <taxon>Lophotrochozoa</taxon>
        <taxon>Mollusca</taxon>
        <taxon>Bivalvia</taxon>
        <taxon>Autobranchia</taxon>
        <taxon>Pteriomorphia</taxon>
        <taxon>Arcoida</taxon>
        <taxon>Arcoidea</taxon>
        <taxon>Arcidae</taxon>
        <taxon>Tegillarca</taxon>
    </lineage>
</organism>
<dbReference type="InterPro" id="IPR018957">
    <property type="entry name" value="Znf_C3HC4_RING-type"/>
</dbReference>
<evidence type="ECO:0000256" key="4">
    <source>
        <dbReference type="PROSITE-ProRule" id="PRU00024"/>
    </source>
</evidence>
<keyword evidence="8" id="KW-1185">Reference proteome</keyword>
<dbReference type="CDD" id="cd19757">
    <property type="entry name" value="Bbox1"/>
    <property type="match status" value="1"/>
</dbReference>
<dbReference type="Pfam" id="PF00643">
    <property type="entry name" value="zf-B_box"/>
    <property type="match status" value="1"/>
</dbReference>
<dbReference type="Proteomes" id="UP001217089">
    <property type="component" value="Unassembled WGS sequence"/>
</dbReference>
<dbReference type="PANTHER" id="PTHR25462:SF296">
    <property type="entry name" value="MEIOTIC P26, ISOFORM F"/>
    <property type="match status" value="1"/>
</dbReference>
<dbReference type="InterPro" id="IPR000315">
    <property type="entry name" value="Znf_B-box"/>
</dbReference>
<dbReference type="EMBL" id="JARBDR010000342">
    <property type="protein sequence ID" value="KAJ8313646.1"/>
    <property type="molecule type" value="Genomic_DNA"/>
</dbReference>
<dbReference type="SUPFAM" id="SSF57845">
    <property type="entry name" value="B-box zinc-binding domain"/>
    <property type="match status" value="1"/>
</dbReference>
<feature type="domain" description="RING-type" evidence="5">
    <location>
        <begin position="17"/>
        <end position="68"/>
    </location>
</feature>
<evidence type="ECO:0000313" key="8">
    <source>
        <dbReference type="Proteomes" id="UP001217089"/>
    </source>
</evidence>
<dbReference type="SMART" id="SM00336">
    <property type="entry name" value="BBOX"/>
    <property type="match status" value="2"/>
</dbReference>
<dbReference type="PROSITE" id="PS50089">
    <property type="entry name" value="ZF_RING_2"/>
    <property type="match status" value="1"/>
</dbReference>
<keyword evidence="1" id="KW-0479">Metal-binding</keyword>
<dbReference type="InterPro" id="IPR001841">
    <property type="entry name" value="Znf_RING"/>
</dbReference>
<keyword evidence="3" id="KW-0862">Zinc</keyword>
<keyword evidence="2 4" id="KW-0863">Zinc-finger</keyword>
<dbReference type="InterPro" id="IPR013083">
    <property type="entry name" value="Znf_RING/FYVE/PHD"/>
</dbReference>
<evidence type="ECO:0000256" key="1">
    <source>
        <dbReference type="ARBA" id="ARBA00022723"/>
    </source>
</evidence>
<dbReference type="SUPFAM" id="SSF101898">
    <property type="entry name" value="NHL repeat"/>
    <property type="match status" value="1"/>
</dbReference>
<dbReference type="Gene3D" id="3.30.160.60">
    <property type="entry name" value="Classic Zinc Finger"/>
    <property type="match status" value="1"/>
</dbReference>
<dbReference type="Gene3D" id="2.120.10.30">
    <property type="entry name" value="TolB, C-terminal domain"/>
    <property type="match status" value="1"/>
</dbReference>
<dbReference type="PROSITE" id="PS50119">
    <property type="entry name" value="ZF_BBOX"/>
    <property type="match status" value="2"/>
</dbReference>
<gene>
    <name evidence="7" type="ORF">KUTeg_008207</name>
</gene>
<dbReference type="PANTHER" id="PTHR25462">
    <property type="entry name" value="BONUS, ISOFORM C-RELATED"/>
    <property type="match status" value="1"/>
</dbReference>
<evidence type="ECO:0000259" key="5">
    <source>
        <dbReference type="PROSITE" id="PS50089"/>
    </source>
</evidence>
<feature type="domain" description="B box-type" evidence="6">
    <location>
        <begin position="166"/>
        <end position="208"/>
    </location>
</feature>
<name>A0ABQ9FBM3_TEGGR</name>
<reference evidence="7 8" key="1">
    <citation type="submission" date="2022-12" db="EMBL/GenBank/DDBJ databases">
        <title>Chromosome-level genome of Tegillarca granosa.</title>
        <authorList>
            <person name="Kim J."/>
        </authorList>
    </citation>
    <scope>NUCLEOTIDE SEQUENCE [LARGE SCALE GENOMIC DNA]</scope>
    <source>
        <strain evidence="7">Teg-2019</strain>
        <tissue evidence="7">Adductor muscle</tissue>
    </source>
</reference>
<dbReference type="PROSITE" id="PS00518">
    <property type="entry name" value="ZF_RING_1"/>
    <property type="match status" value="1"/>
</dbReference>
<dbReference type="Pfam" id="PF00097">
    <property type="entry name" value="zf-C3HC4"/>
    <property type="match status" value="1"/>
</dbReference>
<protein>
    <submittedName>
        <fullName evidence="7">Uncharacterized protein</fullName>
    </submittedName>
</protein>
<feature type="domain" description="B box-type" evidence="6">
    <location>
        <begin position="105"/>
        <end position="155"/>
    </location>
</feature>
<dbReference type="SMART" id="SM00184">
    <property type="entry name" value="RING"/>
    <property type="match status" value="1"/>
</dbReference>
<dbReference type="Gene3D" id="4.10.830.40">
    <property type="match status" value="1"/>
</dbReference>